<dbReference type="Pfam" id="PF07690">
    <property type="entry name" value="MFS_1"/>
    <property type="match status" value="1"/>
</dbReference>
<feature type="region of interest" description="Disordered" evidence="5">
    <location>
        <begin position="1"/>
        <end position="23"/>
    </location>
</feature>
<dbReference type="Proteomes" id="UP000014074">
    <property type="component" value="Unassembled WGS sequence"/>
</dbReference>
<feature type="domain" description="Major facilitator superfamily (MFS) profile" evidence="7">
    <location>
        <begin position="56"/>
        <end position="490"/>
    </location>
</feature>
<sequence>MTATTEAEDVKTPPAQAGDLTDSEKTIVAEKEAAGPTTPGVDPDAEYPKGLKLFLIIGALLLSVFLVALDQTIIAPALGAITDDYKTVKDIGWYGASYMLTTTALQPTFGTIYRLFSVKFTFLTAVAIFELGSLITAVAPTSTAFIIGRAIAGLGTAGLFSGCVVILSYTLPLRQRPMAFGMIGGVWGVAGVAGPLLGGAFTEHATWRWCFYINLPIGGAAMVAILLFLHIKSNKTHQGTILERIKELDLLGTAILIPAIVCLILALQWGGAEYPWKSAKIIGLFVGFGGMAIVFIAIQLWKGDKATLPPRFFTNRNVLCAMLFAMFFGAAFFPLIYYYALYFQAVHGDSAVEAGIKLLPLLISTVLIMVLFTVGAGMLTTLGLHPPLREWFGYQVLTGLGIGVGFQVGVLVVQAVLPHEDIPVASACIQFFQSLGGAIFIAVSQTVFQNGLIDGISRDAPGLDAQIFINSGASQVRGILKSMHMEQYTTAVLNAYWQGLRHSFFITVGCAAAAFLACLGLSWINIKQKQGGEANSGAEEKPAAIAV</sequence>
<evidence type="ECO:0000259" key="7">
    <source>
        <dbReference type="PROSITE" id="PS50850"/>
    </source>
</evidence>
<feature type="transmembrane region" description="Helical" evidence="6">
    <location>
        <begin position="504"/>
        <end position="524"/>
    </location>
</feature>
<dbReference type="HOGENOM" id="CLU_000960_22_1_1"/>
<dbReference type="GeneID" id="19325142"/>
<feature type="transmembrane region" description="Helical" evidence="6">
    <location>
        <begin position="120"/>
        <end position="139"/>
    </location>
</feature>
<feature type="transmembrane region" description="Helical" evidence="6">
    <location>
        <begin position="179"/>
        <end position="200"/>
    </location>
</feature>
<keyword evidence="3 6" id="KW-1133">Transmembrane helix</keyword>
<keyword evidence="2 6" id="KW-0812">Transmembrane</keyword>
<evidence type="ECO:0000256" key="5">
    <source>
        <dbReference type="SAM" id="MobiDB-lite"/>
    </source>
</evidence>
<dbReference type="CDD" id="cd17502">
    <property type="entry name" value="MFS_Azr1_MDR_like"/>
    <property type="match status" value="1"/>
</dbReference>
<reference evidence="9" key="1">
    <citation type="journal article" date="2013" name="Genome Announc.">
        <title>Draft genome sequence of the ascomycete Phaeoacremonium aleophilum strain UCR-PA7, a causal agent of the esca disease complex in grapevines.</title>
        <authorList>
            <person name="Blanco-Ulate B."/>
            <person name="Rolshausen P."/>
            <person name="Cantu D."/>
        </authorList>
    </citation>
    <scope>NUCLEOTIDE SEQUENCE [LARGE SCALE GENOMIC DNA]</scope>
    <source>
        <strain evidence="9">UCR-PA7</strain>
    </source>
</reference>
<gene>
    <name evidence="8" type="ORF">UCRPA7_4669</name>
</gene>
<evidence type="ECO:0000256" key="2">
    <source>
        <dbReference type="ARBA" id="ARBA00022692"/>
    </source>
</evidence>
<name>R8BKD5_PHAM7</name>
<dbReference type="GO" id="GO:0022857">
    <property type="term" value="F:transmembrane transporter activity"/>
    <property type="evidence" value="ECO:0007669"/>
    <property type="project" value="InterPro"/>
</dbReference>
<evidence type="ECO:0000256" key="3">
    <source>
        <dbReference type="ARBA" id="ARBA00022989"/>
    </source>
</evidence>
<dbReference type="InterPro" id="IPR020846">
    <property type="entry name" value="MFS_dom"/>
</dbReference>
<accession>R8BKD5</accession>
<evidence type="ECO:0000313" key="8">
    <source>
        <dbReference type="EMBL" id="EON99790.1"/>
    </source>
</evidence>
<dbReference type="GO" id="GO:0005886">
    <property type="term" value="C:plasma membrane"/>
    <property type="evidence" value="ECO:0007669"/>
    <property type="project" value="TreeGrafter"/>
</dbReference>
<evidence type="ECO:0000313" key="9">
    <source>
        <dbReference type="Proteomes" id="UP000014074"/>
    </source>
</evidence>
<keyword evidence="4 6" id="KW-0472">Membrane</keyword>
<dbReference type="PANTHER" id="PTHR23501">
    <property type="entry name" value="MAJOR FACILITATOR SUPERFAMILY"/>
    <property type="match status" value="1"/>
</dbReference>
<feature type="transmembrane region" description="Helical" evidence="6">
    <location>
        <begin position="396"/>
        <end position="417"/>
    </location>
</feature>
<keyword evidence="9" id="KW-1185">Reference proteome</keyword>
<dbReference type="PANTHER" id="PTHR23501:SF198">
    <property type="entry name" value="AZOLE RESISTANCE PROTEIN 1-RELATED"/>
    <property type="match status" value="1"/>
</dbReference>
<dbReference type="KEGG" id="tmn:UCRPA7_4669"/>
<feature type="transmembrane region" description="Helical" evidence="6">
    <location>
        <begin position="53"/>
        <end position="79"/>
    </location>
</feature>
<dbReference type="OrthoDB" id="10021397at2759"/>
<dbReference type="Gene3D" id="1.20.1250.20">
    <property type="entry name" value="MFS general substrate transporter like domains"/>
    <property type="match status" value="1"/>
</dbReference>
<organism evidence="8 9">
    <name type="scientific">Phaeoacremonium minimum (strain UCR-PA7)</name>
    <name type="common">Esca disease fungus</name>
    <name type="synonym">Togninia minima</name>
    <dbReference type="NCBI Taxonomy" id="1286976"/>
    <lineage>
        <taxon>Eukaryota</taxon>
        <taxon>Fungi</taxon>
        <taxon>Dikarya</taxon>
        <taxon>Ascomycota</taxon>
        <taxon>Pezizomycotina</taxon>
        <taxon>Sordariomycetes</taxon>
        <taxon>Sordariomycetidae</taxon>
        <taxon>Togniniales</taxon>
        <taxon>Togniniaceae</taxon>
        <taxon>Phaeoacremonium</taxon>
    </lineage>
</organism>
<dbReference type="RefSeq" id="XP_007915411.1">
    <property type="nucleotide sequence ID" value="XM_007917220.1"/>
</dbReference>
<comment type="subcellular location">
    <subcellularLocation>
        <location evidence="1">Membrane</location>
        <topology evidence="1">Multi-pass membrane protein</topology>
    </subcellularLocation>
</comment>
<protein>
    <submittedName>
        <fullName evidence="8">Putative mfs toxin efflux pump protein</fullName>
    </submittedName>
</protein>
<feature type="transmembrane region" description="Helical" evidence="6">
    <location>
        <begin position="250"/>
        <end position="269"/>
    </location>
</feature>
<dbReference type="InterPro" id="IPR011701">
    <property type="entry name" value="MFS"/>
</dbReference>
<dbReference type="eggNOG" id="KOG0254">
    <property type="taxonomic scope" value="Eukaryota"/>
</dbReference>
<feature type="transmembrane region" description="Helical" evidence="6">
    <location>
        <begin position="206"/>
        <end position="229"/>
    </location>
</feature>
<feature type="transmembrane region" description="Helical" evidence="6">
    <location>
        <begin position="145"/>
        <end position="167"/>
    </location>
</feature>
<dbReference type="InterPro" id="IPR036259">
    <property type="entry name" value="MFS_trans_sf"/>
</dbReference>
<dbReference type="AlphaFoldDB" id="R8BKD5"/>
<evidence type="ECO:0000256" key="1">
    <source>
        <dbReference type="ARBA" id="ARBA00004141"/>
    </source>
</evidence>
<dbReference type="SUPFAM" id="SSF103473">
    <property type="entry name" value="MFS general substrate transporter"/>
    <property type="match status" value="1"/>
</dbReference>
<proteinExistence type="predicted"/>
<evidence type="ECO:0000256" key="6">
    <source>
        <dbReference type="SAM" id="Phobius"/>
    </source>
</evidence>
<dbReference type="EMBL" id="KB933129">
    <property type="protein sequence ID" value="EON99790.1"/>
    <property type="molecule type" value="Genomic_DNA"/>
</dbReference>
<feature type="transmembrane region" description="Helical" evidence="6">
    <location>
        <begin position="318"/>
        <end position="341"/>
    </location>
</feature>
<dbReference type="FunFam" id="1.20.1720.10:FF:000012">
    <property type="entry name" value="MFS toxin efflux pump (AflT)"/>
    <property type="match status" value="1"/>
</dbReference>
<feature type="transmembrane region" description="Helical" evidence="6">
    <location>
        <begin position="281"/>
        <end position="298"/>
    </location>
</feature>
<dbReference type="PROSITE" id="PS50850">
    <property type="entry name" value="MFS"/>
    <property type="match status" value="1"/>
</dbReference>
<feature type="transmembrane region" description="Helical" evidence="6">
    <location>
        <begin position="91"/>
        <end position="113"/>
    </location>
</feature>
<feature type="transmembrane region" description="Helical" evidence="6">
    <location>
        <begin position="361"/>
        <end position="384"/>
    </location>
</feature>
<evidence type="ECO:0000256" key="4">
    <source>
        <dbReference type="ARBA" id="ARBA00023136"/>
    </source>
</evidence>